<dbReference type="SMART" id="SM00220">
    <property type="entry name" value="S_TKc"/>
    <property type="match status" value="1"/>
</dbReference>
<dbReference type="PANTHER" id="PTHR43671">
    <property type="entry name" value="SERINE/THREONINE-PROTEIN KINASE NEK"/>
    <property type="match status" value="1"/>
</dbReference>
<dbReference type="Proteomes" id="UP001642360">
    <property type="component" value="Unassembled WGS sequence"/>
</dbReference>
<dbReference type="InterPro" id="IPR050660">
    <property type="entry name" value="NEK_Ser/Thr_kinase"/>
</dbReference>
<dbReference type="InterPro" id="IPR008271">
    <property type="entry name" value="Ser/Thr_kinase_AS"/>
</dbReference>
<evidence type="ECO:0000259" key="6">
    <source>
        <dbReference type="PROSITE" id="PS50011"/>
    </source>
</evidence>
<comment type="caution">
    <text evidence="7">The sequence shown here is derived from an EMBL/GenBank/DDBJ whole genome shotgun (WGS) entry which is preliminary data.</text>
</comment>
<evidence type="ECO:0000256" key="5">
    <source>
        <dbReference type="SAM" id="MobiDB-lite"/>
    </source>
</evidence>
<proteinExistence type="predicted"/>
<dbReference type="PROSITE" id="PS50011">
    <property type="entry name" value="PROTEIN_KINASE_DOM"/>
    <property type="match status" value="1"/>
</dbReference>
<dbReference type="PROSITE" id="PS00108">
    <property type="entry name" value="PROTEIN_KINASE_ST"/>
    <property type="match status" value="1"/>
</dbReference>
<evidence type="ECO:0000256" key="4">
    <source>
        <dbReference type="ARBA" id="ARBA00022840"/>
    </source>
</evidence>
<dbReference type="GO" id="GO:0005524">
    <property type="term" value="F:ATP binding"/>
    <property type="evidence" value="ECO:0007669"/>
    <property type="project" value="UniProtKB-KW"/>
</dbReference>
<keyword evidence="1" id="KW-0808">Transferase</keyword>
<keyword evidence="4" id="KW-0067">ATP-binding</keyword>
<accession>A0ABC8RP08</accession>
<feature type="region of interest" description="Disordered" evidence="5">
    <location>
        <begin position="605"/>
        <end position="630"/>
    </location>
</feature>
<evidence type="ECO:0000313" key="8">
    <source>
        <dbReference type="Proteomes" id="UP001642360"/>
    </source>
</evidence>
<dbReference type="EMBL" id="CAUOFW020001613">
    <property type="protein sequence ID" value="CAK9146720.1"/>
    <property type="molecule type" value="Genomic_DNA"/>
</dbReference>
<dbReference type="InterPro" id="IPR011009">
    <property type="entry name" value="Kinase-like_dom_sf"/>
</dbReference>
<evidence type="ECO:0000256" key="3">
    <source>
        <dbReference type="ARBA" id="ARBA00022777"/>
    </source>
</evidence>
<dbReference type="Gene3D" id="3.30.200.20">
    <property type="entry name" value="Phosphorylase Kinase, domain 1"/>
    <property type="match status" value="1"/>
</dbReference>
<feature type="compositionally biased region" description="Basic and acidic residues" evidence="5">
    <location>
        <begin position="315"/>
        <end position="338"/>
    </location>
</feature>
<feature type="region of interest" description="Disordered" evidence="5">
    <location>
        <begin position="305"/>
        <end position="351"/>
    </location>
</feature>
<keyword evidence="3" id="KW-0418">Kinase</keyword>
<dbReference type="PANTHER" id="PTHR43671:SF63">
    <property type="entry name" value="SERINE_THREONINE-PROTEIN KINASE NEK6 ISOFORM X1"/>
    <property type="match status" value="1"/>
</dbReference>
<keyword evidence="2" id="KW-0547">Nucleotide-binding</keyword>
<dbReference type="CDD" id="cd08215">
    <property type="entry name" value="STKc_Nek"/>
    <property type="match status" value="1"/>
</dbReference>
<feature type="domain" description="Protein kinase" evidence="6">
    <location>
        <begin position="28"/>
        <end position="284"/>
    </location>
</feature>
<evidence type="ECO:0000313" key="7">
    <source>
        <dbReference type="EMBL" id="CAK9146720.1"/>
    </source>
</evidence>
<feature type="compositionally biased region" description="Polar residues" evidence="5">
    <location>
        <begin position="568"/>
        <end position="578"/>
    </location>
</feature>
<feature type="compositionally biased region" description="Polar residues" evidence="5">
    <location>
        <begin position="612"/>
        <end position="630"/>
    </location>
</feature>
<dbReference type="GO" id="GO:0016301">
    <property type="term" value="F:kinase activity"/>
    <property type="evidence" value="ECO:0007669"/>
    <property type="project" value="UniProtKB-KW"/>
</dbReference>
<feature type="region of interest" description="Disordered" evidence="5">
    <location>
        <begin position="556"/>
        <end position="578"/>
    </location>
</feature>
<keyword evidence="8" id="KW-1185">Reference proteome</keyword>
<evidence type="ECO:0000256" key="1">
    <source>
        <dbReference type="ARBA" id="ARBA00022679"/>
    </source>
</evidence>
<dbReference type="Gene3D" id="1.10.510.10">
    <property type="entry name" value="Transferase(Phosphotransferase) domain 1"/>
    <property type="match status" value="1"/>
</dbReference>
<dbReference type="SUPFAM" id="SSF56112">
    <property type="entry name" value="Protein kinase-like (PK-like)"/>
    <property type="match status" value="1"/>
</dbReference>
<sequence length="703" mass="79127">MNIWTIQKCYVLKKIRLAKQTEKFKDTAHQETFSGVGGCDFLGPSVHLLFIDFEDYVLKKIRLAKQTEKFKDTAHQEMNLIAKLNNPYIVEYKDAWVEKDCCVCIVTSYCEGGDMAEIIRKARGKFFQEEKLCKWLTQLLLAVDYLHSNRVLHRDLKCSNIFLTKENDIRLGDFGLAKLLNKDDLASSVVGTPIYMCPELLADIPYGYKSDIWSLGCCMFEIAAHQPAFRAPDMAGLINKINRSSISPLPTVYSSTLKRLIKSMIRKNPEHRSTAAELLRHPHLQPYLVQCHNLSPIFLPLNPKNYSRSKSTKTRQSDKARVGKDIKCGKRRLPKESDSFPDIPKGNLTKTDLLTPSDFQQVLVETKMVDPTTCVKQVSKTDECLRVNTNCIEKNQSPNLANSLGSSLTDYEEDTGYKELSTHKHHQQAQVANNTETVTERSYPENHKRMAAQNASAMYSNRLFEDEGSLEAKSGTSLGSSLTYHEEDIEHEKELTPEHYQHAQVFNNTDTVAENSDQENRKGVAMQNASPMYSNRLFEDGRALEAKKEIKNDYESVPLFSPHPRGIPNSNPDIASTGNTKSTVTLSCGYELGAKADDLHPSKLTGKGESLEFNQTSSDTSTTSPLAVPHGSNNRIAWDTLGQQRSEALESLLELCAQLLRRERLEELAGVLRPFGEEAVSSRETAIWLTKGLMSIQKQGEET</sequence>
<dbReference type="AlphaFoldDB" id="A0ABC8RP08"/>
<name>A0ABC8RP08_9AQUA</name>
<reference evidence="7 8" key="1">
    <citation type="submission" date="2024-02" db="EMBL/GenBank/DDBJ databases">
        <authorList>
            <person name="Vignale AGUSTIN F."/>
            <person name="Sosa J E."/>
            <person name="Modenutti C."/>
        </authorList>
    </citation>
    <scope>NUCLEOTIDE SEQUENCE [LARGE SCALE GENOMIC DNA]</scope>
</reference>
<gene>
    <name evidence="7" type="ORF">ILEXP_LOCUS14588</name>
</gene>
<protein>
    <recommendedName>
        <fullName evidence="6">Protein kinase domain-containing protein</fullName>
    </recommendedName>
</protein>
<dbReference type="Pfam" id="PF00069">
    <property type="entry name" value="Pkinase"/>
    <property type="match status" value="1"/>
</dbReference>
<organism evidence="7 8">
    <name type="scientific">Ilex paraguariensis</name>
    <name type="common">yerba mate</name>
    <dbReference type="NCBI Taxonomy" id="185542"/>
    <lineage>
        <taxon>Eukaryota</taxon>
        <taxon>Viridiplantae</taxon>
        <taxon>Streptophyta</taxon>
        <taxon>Embryophyta</taxon>
        <taxon>Tracheophyta</taxon>
        <taxon>Spermatophyta</taxon>
        <taxon>Magnoliopsida</taxon>
        <taxon>eudicotyledons</taxon>
        <taxon>Gunneridae</taxon>
        <taxon>Pentapetalae</taxon>
        <taxon>asterids</taxon>
        <taxon>campanulids</taxon>
        <taxon>Aquifoliales</taxon>
        <taxon>Aquifoliaceae</taxon>
        <taxon>Ilex</taxon>
    </lineage>
</organism>
<dbReference type="FunFam" id="1.10.510.10:FF:000597">
    <property type="entry name" value="serine/threonine-protein kinase Nek6 isoform X2"/>
    <property type="match status" value="1"/>
</dbReference>
<dbReference type="InterPro" id="IPR000719">
    <property type="entry name" value="Prot_kinase_dom"/>
</dbReference>
<evidence type="ECO:0000256" key="2">
    <source>
        <dbReference type="ARBA" id="ARBA00022741"/>
    </source>
</evidence>